<evidence type="ECO:0000256" key="6">
    <source>
        <dbReference type="SAM" id="MobiDB-lite"/>
    </source>
</evidence>
<dbReference type="InterPro" id="IPR008906">
    <property type="entry name" value="HATC_C_dom"/>
</dbReference>
<evidence type="ECO:0000256" key="1">
    <source>
        <dbReference type="ARBA" id="ARBA00004123"/>
    </source>
</evidence>
<dbReference type="PANTHER" id="PTHR46481">
    <property type="entry name" value="ZINC FINGER BED DOMAIN-CONTAINING PROTEIN 4"/>
    <property type="match status" value="1"/>
</dbReference>
<feature type="region of interest" description="Disordered" evidence="6">
    <location>
        <begin position="1"/>
        <end position="25"/>
    </location>
</feature>
<keyword evidence="4" id="KW-0862">Zinc</keyword>
<keyword evidence="3" id="KW-0863">Zinc-finger</keyword>
<dbReference type="Proteomes" id="UP001460270">
    <property type="component" value="Unassembled WGS sequence"/>
</dbReference>
<organism evidence="8 9">
    <name type="scientific">Mugilogobius chulae</name>
    <name type="common">yellowstripe goby</name>
    <dbReference type="NCBI Taxonomy" id="88201"/>
    <lineage>
        <taxon>Eukaryota</taxon>
        <taxon>Metazoa</taxon>
        <taxon>Chordata</taxon>
        <taxon>Craniata</taxon>
        <taxon>Vertebrata</taxon>
        <taxon>Euteleostomi</taxon>
        <taxon>Actinopterygii</taxon>
        <taxon>Neopterygii</taxon>
        <taxon>Teleostei</taxon>
        <taxon>Neoteleostei</taxon>
        <taxon>Acanthomorphata</taxon>
        <taxon>Gobiaria</taxon>
        <taxon>Gobiiformes</taxon>
        <taxon>Gobioidei</taxon>
        <taxon>Gobiidae</taxon>
        <taxon>Gobionellinae</taxon>
        <taxon>Mugilogobius</taxon>
    </lineage>
</organism>
<evidence type="ECO:0000256" key="2">
    <source>
        <dbReference type="ARBA" id="ARBA00022723"/>
    </source>
</evidence>
<accession>A0AAW0P2Y5</accession>
<gene>
    <name evidence="8" type="ORF">WMY93_013048</name>
</gene>
<dbReference type="InterPro" id="IPR012337">
    <property type="entry name" value="RNaseH-like_sf"/>
</dbReference>
<evidence type="ECO:0000256" key="3">
    <source>
        <dbReference type="ARBA" id="ARBA00022771"/>
    </source>
</evidence>
<dbReference type="SUPFAM" id="SSF140996">
    <property type="entry name" value="Hermes dimerisation domain"/>
    <property type="match status" value="1"/>
</dbReference>
<evidence type="ECO:0000256" key="5">
    <source>
        <dbReference type="ARBA" id="ARBA00023242"/>
    </source>
</evidence>
<keyword evidence="2" id="KW-0479">Metal-binding</keyword>
<feature type="domain" description="HAT C-terminal dimerisation" evidence="7">
    <location>
        <begin position="374"/>
        <end position="453"/>
    </location>
</feature>
<feature type="compositionally biased region" description="Low complexity" evidence="6">
    <location>
        <begin position="14"/>
        <end position="25"/>
    </location>
</feature>
<dbReference type="GO" id="GO:0005634">
    <property type="term" value="C:nucleus"/>
    <property type="evidence" value="ECO:0007669"/>
    <property type="project" value="UniProtKB-SubCell"/>
</dbReference>
<keyword evidence="5" id="KW-0539">Nucleus</keyword>
<dbReference type="SUPFAM" id="SSF53098">
    <property type="entry name" value="Ribonuclease H-like"/>
    <property type="match status" value="1"/>
</dbReference>
<dbReference type="Gene3D" id="1.10.10.1070">
    <property type="entry name" value="Zinc finger, BED domain-containing"/>
    <property type="match status" value="1"/>
</dbReference>
<dbReference type="EMBL" id="JBBPFD010000009">
    <property type="protein sequence ID" value="KAK7912837.1"/>
    <property type="molecule type" value="Genomic_DNA"/>
</dbReference>
<protein>
    <recommendedName>
        <fullName evidence="7">HAT C-terminal dimerisation domain-containing protein</fullName>
    </recommendedName>
</protein>
<proteinExistence type="predicted"/>
<dbReference type="PANTHER" id="PTHR46481:SF10">
    <property type="entry name" value="ZINC FINGER BED DOMAIN-CONTAINING PROTEIN 39"/>
    <property type="match status" value="1"/>
</dbReference>
<dbReference type="AlphaFoldDB" id="A0AAW0P2Y5"/>
<name>A0AAW0P2Y5_9GOBI</name>
<comment type="caution">
    <text evidence="8">The sequence shown here is derived from an EMBL/GenBank/DDBJ whole genome shotgun (WGS) entry which is preliminary data.</text>
</comment>
<dbReference type="InterPro" id="IPR052035">
    <property type="entry name" value="ZnF_BED_domain_contain"/>
</dbReference>
<keyword evidence="9" id="KW-1185">Reference proteome</keyword>
<evidence type="ECO:0000313" key="9">
    <source>
        <dbReference type="Proteomes" id="UP001460270"/>
    </source>
</evidence>
<dbReference type="Pfam" id="PF05699">
    <property type="entry name" value="Dimer_Tnp_hAT"/>
    <property type="match status" value="1"/>
</dbReference>
<evidence type="ECO:0000313" key="8">
    <source>
        <dbReference type="EMBL" id="KAK7912837.1"/>
    </source>
</evidence>
<sequence length="454" mass="50817">MTRHYKTLHDNQDASSASTSGTNTTSRKDILNKCLINIIIKDCQPVSIVEDVGFREMLQVLEPSYAIPSRKVTRSVINDWGISEKVRCLVTDGGANIIASARILQIRHSYCIAHSLNLIVKKSCDQVPALLEIRNKTKQIVTYFRSSTTGKEKLTEIQKQMGKPVLKLINEVPTRWNSTYQMFARIVEQKEPVWVTLATLNSQIPPLTTEEVEIISESLSVLGPFDIATLELSQEKRVCGSKVIPILKMLHYSLHNSFQKLNTIPAKHLCDQLLKRLVEAISSFETSSTLSLATLLDPRYKVIGFLSSAKASEAVKRLKSECAAEMRSSTAPSPHPHPGPSSTPASSDSLWHQLDLEILQSQKQSNVMADAIIEVQRYLSGPNSPRSQDPIEYWETQRSNFPHLFKLAQKFLSTPASSVPCERVFSKAGELVSKRRNRLGPSLLQKLLFLNKNV</sequence>
<dbReference type="GO" id="GO:0046983">
    <property type="term" value="F:protein dimerization activity"/>
    <property type="evidence" value="ECO:0007669"/>
    <property type="project" value="InterPro"/>
</dbReference>
<dbReference type="GO" id="GO:0008270">
    <property type="term" value="F:zinc ion binding"/>
    <property type="evidence" value="ECO:0007669"/>
    <property type="project" value="UniProtKB-KW"/>
</dbReference>
<evidence type="ECO:0000259" key="7">
    <source>
        <dbReference type="Pfam" id="PF05699"/>
    </source>
</evidence>
<comment type="subcellular location">
    <subcellularLocation>
        <location evidence="1">Nucleus</location>
    </subcellularLocation>
</comment>
<feature type="region of interest" description="Disordered" evidence="6">
    <location>
        <begin position="323"/>
        <end position="348"/>
    </location>
</feature>
<reference evidence="9" key="1">
    <citation type="submission" date="2024-04" db="EMBL/GenBank/DDBJ databases">
        <title>Salinicola lusitanus LLJ914,a marine bacterium isolated from the Okinawa Trough.</title>
        <authorList>
            <person name="Li J."/>
        </authorList>
    </citation>
    <scope>NUCLEOTIDE SEQUENCE [LARGE SCALE GENOMIC DNA]</scope>
</reference>
<evidence type="ECO:0000256" key="4">
    <source>
        <dbReference type="ARBA" id="ARBA00022833"/>
    </source>
</evidence>